<feature type="region of interest" description="Disordered" evidence="1">
    <location>
        <begin position="1"/>
        <end position="51"/>
    </location>
</feature>
<reference evidence="2 3" key="1">
    <citation type="submission" date="2024-04" db="EMBL/GenBank/DDBJ databases">
        <authorList>
            <person name="Rising A."/>
            <person name="Reimegard J."/>
            <person name="Sonavane S."/>
            <person name="Akerstrom W."/>
            <person name="Nylinder S."/>
            <person name="Hedman E."/>
            <person name="Kallberg Y."/>
        </authorList>
    </citation>
    <scope>NUCLEOTIDE SEQUENCE [LARGE SCALE GENOMIC DNA]</scope>
</reference>
<gene>
    <name evidence="2" type="ORF">LARSCL_LOCUS2866</name>
</gene>
<evidence type="ECO:0000313" key="3">
    <source>
        <dbReference type="Proteomes" id="UP001497382"/>
    </source>
</evidence>
<dbReference type="AlphaFoldDB" id="A0AAV1Z370"/>
<sequence>MSWFIESKSDTHIQRTKFQSDPPYMHDTPTSQATGPVLSKKRANRPRTSDENVEMVRSCAFLRSPKKSVHLEIPRLTVHMVLHKRFRLYAYKVQFL</sequence>
<comment type="caution">
    <text evidence="2">The sequence shown here is derived from an EMBL/GenBank/DDBJ whole genome shotgun (WGS) entry which is preliminary data.</text>
</comment>
<evidence type="ECO:0000256" key="1">
    <source>
        <dbReference type="SAM" id="MobiDB-lite"/>
    </source>
</evidence>
<proteinExistence type="predicted"/>
<dbReference type="Proteomes" id="UP001497382">
    <property type="component" value="Unassembled WGS sequence"/>
</dbReference>
<keyword evidence="3" id="KW-1185">Reference proteome</keyword>
<protein>
    <recommendedName>
        <fullName evidence="4">Ycf15</fullName>
    </recommendedName>
</protein>
<accession>A0AAV1Z370</accession>
<evidence type="ECO:0008006" key="4">
    <source>
        <dbReference type="Google" id="ProtNLM"/>
    </source>
</evidence>
<dbReference type="EMBL" id="CAXIEN010000020">
    <property type="protein sequence ID" value="CAL1265997.1"/>
    <property type="molecule type" value="Genomic_DNA"/>
</dbReference>
<evidence type="ECO:0000313" key="2">
    <source>
        <dbReference type="EMBL" id="CAL1265997.1"/>
    </source>
</evidence>
<organism evidence="2 3">
    <name type="scientific">Larinioides sclopetarius</name>
    <dbReference type="NCBI Taxonomy" id="280406"/>
    <lineage>
        <taxon>Eukaryota</taxon>
        <taxon>Metazoa</taxon>
        <taxon>Ecdysozoa</taxon>
        <taxon>Arthropoda</taxon>
        <taxon>Chelicerata</taxon>
        <taxon>Arachnida</taxon>
        <taxon>Araneae</taxon>
        <taxon>Araneomorphae</taxon>
        <taxon>Entelegynae</taxon>
        <taxon>Araneoidea</taxon>
        <taxon>Araneidae</taxon>
        <taxon>Larinioides</taxon>
    </lineage>
</organism>
<name>A0AAV1Z370_9ARAC</name>